<protein>
    <submittedName>
        <fullName evidence="2">Uncharacterized protein</fullName>
    </submittedName>
</protein>
<keyword evidence="3" id="KW-1185">Reference proteome</keyword>
<feature type="transmembrane region" description="Helical" evidence="1">
    <location>
        <begin position="182"/>
        <end position="209"/>
    </location>
</feature>
<accession>A0A098R0G4</accession>
<feature type="transmembrane region" description="Helical" evidence="1">
    <location>
        <begin position="229"/>
        <end position="250"/>
    </location>
</feature>
<dbReference type="RefSeq" id="WP_156104616.1">
    <property type="nucleotide sequence ID" value="NZ_JNUP01000059.1"/>
</dbReference>
<evidence type="ECO:0000313" key="3">
    <source>
        <dbReference type="Proteomes" id="UP000029692"/>
    </source>
</evidence>
<keyword evidence="1" id="KW-1133">Transmembrane helix</keyword>
<organism evidence="2 3">
    <name type="scientific">Spirochaeta lutea</name>
    <dbReference type="NCBI Taxonomy" id="1480694"/>
    <lineage>
        <taxon>Bacteria</taxon>
        <taxon>Pseudomonadati</taxon>
        <taxon>Spirochaetota</taxon>
        <taxon>Spirochaetia</taxon>
        <taxon>Spirochaetales</taxon>
        <taxon>Spirochaetaceae</taxon>
        <taxon>Spirochaeta</taxon>
    </lineage>
</organism>
<feature type="transmembrane region" description="Helical" evidence="1">
    <location>
        <begin position="154"/>
        <end position="175"/>
    </location>
</feature>
<name>A0A098R0G4_9SPIO</name>
<feature type="transmembrane region" description="Helical" evidence="1">
    <location>
        <begin position="21"/>
        <end position="43"/>
    </location>
</feature>
<keyword evidence="1" id="KW-0812">Transmembrane</keyword>
<dbReference type="AlphaFoldDB" id="A0A098R0G4"/>
<dbReference type="STRING" id="1480694.DC28_07455"/>
<evidence type="ECO:0000313" key="2">
    <source>
        <dbReference type="EMBL" id="KGE72212.1"/>
    </source>
</evidence>
<gene>
    <name evidence="2" type="ORF">DC28_07455</name>
</gene>
<feature type="transmembrane region" description="Helical" evidence="1">
    <location>
        <begin position="55"/>
        <end position="80"/>
    </location>
</feature>
<evidence type="ECO:0000256" key="1">
    <source>
        <dbReference type="SAM" id="Phobius"/>
    </source>
</evidence>
<reference evidence="2 3" key="1">
    <citation type="submission" date="2014-05" db="EMBL/GenBank/DDBJ databases">
        <title>De novo Genome Sequence of Spirocheata sp.</title>
        <authorList>
            <person name="Shivani Y."/>
            <person name="Subhash Y."/>
            <person name="Tushar L."/>
            <person name="Sasikala C."/>
            <person name="Ramana C.V."/>
        </authorList>
    </citation>
    <scope>NUCLEOTIDE SEQUENCE [LARGE SCALE GENOMIC DNA]</scope>
    <source>
        <strain evidence="2 3">JC230</strain>
    </source>
</reference>
<sequence>MRWMIGFELYRLRKQHALWAYPLFSLMIFVVYGFSLHLSGLGVPPDIPLVLNTSYAAYALIAPVPISVVVSCLFLAGSFLEDQRSGCIQLILTRGLNRREYFWGRVCFYLLLHGVVVGIISGASWGIANVVFENRFPISANDIEVLAPGVLGPYLLALGGMYLSSLIPLVLIGLAGYFSWNMVILVCLAAGFWFGLNSVSADILGSALLPDYQFTQTLDGFRASAMAQLLPLGSLVFLGLLVPVINKLLYRKDF</sequence>
<feature type="transmembrane region" description="Helical" evidence="1">
    <location>
        <begin position="101"/>
        <end position="127"/>
    </location>
</feature>
<dbReference type="Proteomes" id="UP000029692">
    <property type="component" value="Unassembled WGS sequence"/>
</dbReference>
<keyword evidence="1" id="KW-0472">Membrane</keyword>
<comment type="caution">
    <text evidence="2">The sequence shown here is derived from an EMBL/GenBank/DDBJ whole genome shotgun (WGS) entry which is preliminary data.</text>
</comment>
<proteinExistence type="predicted"/>
<dbReference type="EMBL" id="JNUP01000059">
    <property type="protein sequence ID" value="KGE72212.1"/>
    <property type="molecule type" value="Genomic_DNA"/>
</dbReference>